<dbReference type="Proteomes" id="UP000198688">
    <property type="component" value="Chromosome I"/>
</dbReference>
<feature type="transmembrane region" description="Helical" evidence="1">
    <location>
        <begin position="273"/>
        <end position="293"/>
    </location>
</feature>
<feature type="transmembrane region" description="Helical" evidence="1">
    <location>
        <begin position="299"/>
        <end position="317"/>
    </location>
</feature>
<dbReference type="PANTHER" id="PTHR46663">
    <property type="entry name" value="DIGUANYLATE CYCLASE DGCT-RELATED"/>
    <property type="match status" value="1"/>
</dbReference>
<dbReference type="PROSITE" id="PS50887">
    <property type="entry name" value="GGDEF"/>
    <property type="match status" value="1"/>
</dbReference>
<proteinExistence type="predicted"/>
<dbReference type="InterPro" id="IPR052163">
    <property type="entry name" value="DGC-Regulatory_Protein"/>
</dbReference>
<dbReference type="STRING" id="113562.SAMN04489716_1083"/>
<dbReference type="SMART" id="SM00267">
    <property type="entry name" value="GGDEF"/>
    <property type="match status" value="1"/>
</dbReference>
<dbReference type="InterPro" id="IPR000160">
    <property type="entry name" value="GGDEF_dom"/>
</dbReference>
<dbReference type="Pfam" id="PF00990">
    <property type="entry name" value="GGDEF"/>
    <property type="match status" value="1"/>
</dbReference>
<dbReference type="PANTHER" id="PTHR46663:SF2">
    <property type="entry name" value="GGDEF DOMAIN-CONTAINING PROTEIN"/>
    <property type="match status" value="1"/>
</dbReference>
<gene>
    <name evidence="3" type="ORF">SAMN04489716_1083</name>
</gene>
<reference evidence="3 4" key="1">
    <citation type="submission" date="2016-10" db="EMBL/GenBank/DDBJ databases">
        <authorList>
            <person name="de Groot N.N."/>
        </authorList>
    </citation>
    <scope>NUCLEOTIDE SEQUENCE [LARGE SCALE GENOMIC DNA]</scope>
    <source>
        <strain evidence="3 4">DSM 43941</strain>
    </source>
</reference>
<dbReference type="Gene3D" id="3.30.70.270">
    <property type="match status" value="1"/>
</dbReference>
<evidence type="ECO:0000313" key="4">
    <source>
        <dbReference type="Proteomes" id="UP000198688"/>
    </source>
</evidence>
<feature type="transmembrane region" description="Helical" evidence="1">
    <location>
        <begin position="235"/>
        <end position="252"/>
    </location>
</feature>
<feature type="transmembrane region" description="Helical" evidence="1">
    <location>
        <begin position="112"/>
        <end position="132"/>
    </location>
</feature>
<dbReference type="InterPro" id="IPR043128">
    <property type="entry name" value="Rev_trsase/Diguanyl_cyclase"/>
</dbReference>
<feature type="domain" description="GGDEF" evidence="2">
    <location>
        <begin position="367"/>
        <end position="494"/>
    </location>
</feature>
<protein>
    <submittedName>
        <fullName evidence="3">Diguanylate cyclase (GGDEF) domain-containing protein</fullName>
    </submittedName>
</protein>
<dbReference type="AlphaFoldDB" id="A0A1H1TAB1"/>
<keyword evidence="1" id="KW-1133">Transmembrane helix</keyword>
<evidence type="ECO:0000313" key="3">
    <source>
        <dbReference type="EMBL" id="SDS57177.1"/>
    </source>
</evidence>
<feature type="transmembrane region" description="Helical" evidence="1">
    <location>
        <begin position="169"/>
        <end position="192"/>
    </location>
</feature>
<keyword evidence="1" id="KW-0472">Membrane</keyword>
<feature type="transmembrane region" description="Helical" evidence="1">
    <location>
        <begin position="144"/>
        <end position="163"/>
    </location>
</feature>
<dbReference type="InterPro" id="IPR029787">
    <property type="entry name" value="Nucleotide_cyclase"/>
</dbReference>
<accession>A0A1H1TAB1</accession>
<name>A0A1H1TAB1_9ACTN</name>
<feature type="transmembrane region" description="Helical" evidence="1">
    <location>
        <begin position="204"/>
        <end position="223"/>
    </location>
</feature>
<keyword evidence="1" id="KW-0812">Transmembrane</keyword>
<feature type="transmembrane region" description="Helical" evidence="1">
    <location>
        <begin position="39"/>
        <end position="63"/>
    </location>
</feature>
<dbReference type="SUPFAM" id="SSF55073">
    <property type="entry name" value="Nucleotide cyclase"/>
    <property type="match status" value="1"/>
</dbReference>
<evidence type="ECO:0000259" key="2">
    <source>
        <dbReference type="PROSITE" id="PS50887"/>
    </source>
</evidence>
<feature type="transmembrane region" description="Helical" evidence="1">
    <location>
        <begin position="12"/>
        <end position="33"/>
    </location>
</feature>
<sequence length="494" mass="51835">MSLPKAVRSRASAVVPVGAVALTALLCVFFLVGRGGRELPAILCWLTAATFTSGMAWYASRAVQSMAPGAPEKRFFQAFVTAALIFAVGDWIQVAETLADPLSLTAQSGTGLARTIGLGLGGIVMIGVMATYPLPYRSGRERLCFHLDLATVVTAVAAIGLYWSVTSVLAAGAVAGVVAGPVVATLVAFAVGRLYLSGAAPFRWHVGVIGPLAAVLEASARTLGPELARTGRPGPVFALSLGCHILLLFASWREYSDYRSGHVALPTAPRRPYSLVPYFALAVLYTLLIATLLTRGLDVRAWIIQIGAILCTGIVVARQLTAFIDNANLLAERDSLTRRLHTMAFTDSLTGLANRASFLSRLDETTGPVGVLLIDLDDFKPVNDRYGHAAGDAVLVQAANRLRDNLTPGDLPARLGGDEFAVLLAPRPEEGYSAVADRLVGLLGAPCPLPSGDTATVRASVGLAVGEAAQVLNVADQAMYRAKHQGKGKIETAA</sequence>
<dbReference type="NCBIfam" id="TIGR00254">
    <property type="entry name" value="GGDEF"/>
    <property type="match status" value="1"/>
</dbReference>
<keyword evidence="4" id="KW-1185">Reference proteome</keyword>
<dbReference type="CDD" id="cd01949">
    <property type="entry name" value="GGDEF"/>
    <property type="match status" value="1"/>
</dbReference>
<dbReference type="EMBL" id="LT629758">
    <property type="protein sequence ID" value="SDS57177.1"/>
    <property type="molecule type" value="Genomic_DNA"/>
</dbReference>
<organism evidence="3 4">
    <name type="scientific">Actinoplanes derwentensis</name>
    <dbReference type="NCBI Taxonomy" id="113562"/>
    <lineage>
        <taxon>Bacteria</taxon>
        <taxon>Bacillati</taxon>
        <taxon>Actinomycetota</taxon>
        <taxon>Actinomycetes</taxon>
        <taxon>Micromonosporales</taxon>
        <taxon>Micromonosporaceae</taxon>
        <taxon>Actinoplanes</taxon>
    </lineage>
</organism>
<feature type="transmembrane region" description="Helical" evidence="1">
    <location>
        <begin position="75"/>
        <end position="92"/>
    </location>
</feature>
<evidence type="ECO:0000256" key="1">
    <source>
        <dbReference type="SAM" id="Phobius"/>
    </source>
</evidence>